<name>A0A6G0VLC3_APHCR</name>
<evidence type="ECO:0000313" key="3">
    <source>
        <dbReference type="Proteomes" id="UP000478052"/>
    </source>
</evidence>
<dbReference type="Proteomes" id="UP000478052">
    <property type="component" value="Unassembled WGS sequence"/>
</dbReference>
<proteinExistence type="predicted"/>
<protein>
    <recommendedName>
        <fullName evidence="1">DUF6570 domain-containing protein</fullName>
    </recommendedName>
</protein>
<dbReference type="Pfam" id="PF20209">
    <property type="entry name" value="DUF6570"/>
    <property type="match status" value="1"/>
</dbReference>
<feature type="non-terminal residue" evidence="2">
    <location>
        <position position="550"/>
    </location>
</feature>
<gene>
    <name evidence="2" type="ORF">FWK35_00037768</name>
</gene>
<keyword evidence="3" id="KW-1185">Reference proteome</keyword>
<dbReference type="OrthoDB" id="416437at2759"/>
<comment type="caution">
    <text evidence="2">The sequence shown here is derived from an EMBL/GenBank/DDBJ whole genome shotgun (WGS) entry which is preliminary data.</text>
</comment>
<evidence type="ECO:0000259" key="1">
    <source>
        <dbReference type="Pfam" id="PF20209"/>
    </source>
</evidence>
<evidence type="ECO:0000313" key="2">
    <source>
        <dbReference type="EMBL" id="KAF0697575.1"/>
    </source>
</evidence>
<dbReference type="EMBL" id="VUJU01015043">
    <property type="protein sequence ID" value="KAF0697575.1"/>
    <property type="molecule type" value="Genomic_DNA"/>
</dbReference>
<feature type="domain" description="DUF6570" evidence="1">
    <location>
        <begin position="272"/>
        <end position="404"/>
    </location>
</feature>
<accession>A0A6G0VLC3</accession>
<organism evidence="2 3">
    <name type="scientific">Aphis craccivora</name>
    <name type="common">Cowpea aphid</name>
    <dbReference type="NCBI Taxonomy" id="307492"/>
    <lineage>
        <taxon>Eukaryota</taxon>
        <taxon>Metazoa</taxon>
        <taxon>Ecdysozoa</taxon>
        <taxon>Arthropoda</taxon>
        <taxon>Hexapoda</taxon>
        <taxon>Insecta</taxon>
        <taxon>Pterygota</taxon>
        <taxon>Neoptera</taxon>
        <taxon>Paraneoptera</taxon>
        <taxon>Hemiptera</taxon>
        <taxon>Sternorrhyncha</taxon>
        <taxon>Aphidomorpha</taxon>
        <taxon>Aphidoidea</taxon>
        <taxon>Aphididae</taxon>
        <taxon>Aphidini</taxon>
        <taxon>Aphis</taxon>
        <taxon>Aphis</taxon>
    </lineage>
</organism>
<dbReference type="InterPro" id="IPR046700">
    <property type="entry name" value="DUF6570"/>
</dbReference>
<sequence>MRSLKCPLYKARTIAEKCMKWALLCRKSNIKYYKKHVNLLRKTIKNNINHSVAIPDDHHLNFEFLISILGKSHHCKHSEQYFLDPIYKVLPNQFKTNLQINELGKIMNLFPSINDDVGVTWSCNEDIWSHFPSLRSIVLIINKLRKTQRQIEKIDKAIYTSNVTALKNIEVEFSKSGQNFHMGDMTYLNEDAIITGHQLAFQNFYKRALDLPTLVCISCHKLCFKKNLIELKNMKSPILHKDWSNLIEFVQENNLPNEFVCKNCLKIFRSAKMPAQCILNDLFSPTTPDIIFSLNHFEKILIQRAKIFQVVVKMNTVSGRNHCQNNMIRKVIGKAFHLPLPLEETLKKLPSPQKPIIDHELFILVRSLPTTKKKIWESIVNVNKIYNALIWFKTNNHLYKDIVLPSCDTIQDEIHNMEVEYLECEGNDSHTEVENVPLIESSKDDYVSINKEHGAMLTQKQQDDKYYEHFTIHTLNEPRKNLKATDLFQMLKVNENPIDQRDIELDLKCFPTLYPFGRGGQYVSRPIKISASEFIKSKMMSINSIFRTNS</sequence>
<dbReference type="AlphaFoldDB" id="A0A6G0VLC3"/>
<reference evidence="2 3" key="1">
    <citation type="submission" date="2019-08" db="EMBL/GenBank/DDBJ databases">
        <title>Whole genome of Aphis craccivora.</title>
        <authorList>
            <person name="Voronova N.V."/>
            <person name="Shulinski R.S."/>
            <person name="Bandarenka Y.V."/>
            <person name="Zhorov D.G."/>
            <person name="Warner D."/>
        </authorList>
    </citation>
    <scope>NUCLEOTIDE SEQUENCE [LARGE SCALE GENOMIC DNA]</scope>
    <source>
        <strain evidence="2">180601</strain>
        <tissue evidence="2">Whole Body</tissue>
    </source>
</reference>